<evidence type="ECO:0000313" key="14">
    <source>
        <dbReference type="EMBL" id="MFC4337748.1"/>
    </source>
</evidence>
<dbReference type="PROSITE" id="PS50885">
    <property type="entry name" value="HAMP"/>
    <property type="match status" value="1"/>
</dbReference>
<keyword evidence="4" id="KW-0597">Phosphoprotein</keyword>
<keyword evidence="8 11" id="KW-1133">Transmembrane helix</keyword>
<dbReference type="InterPro" id="IPR003660">
    <property type="entry name" value="HAMP_dom"/>
</dbReference>
<dbReference type="Proteomes" id="UP001595823">
    <property type="component" value="Unassembled WGS sequence"/>
</dbReference>
<evidence type="ECO:0000256" key="11">
    <source>
        <dbReference type="SAM" id="Phobius"/>
    </source>
</evidence>
<feature type="transmembrane region" description="Helical" evidence="11">
    <location>
        <begin position="20"/>
        <end position="43"/>
    </location>
</feature>
<dbReference type="EC" id="2.7.13.3" evidence="3"/>
<comment type="subcellular location">
    <subcellularLocation>
        <location evidence="2">Cell membrane</location>
    </subcellularLocation>
</comment>
<reference evidence="15" key="1">
    <citation type="journal article" date="2019" name="Int. J. Syst. Evol. Microbiol.">
        <title>The Global Catalogue of Microorganisms (GCM) 10K type strain sequencing project: providing services to taxonomists for standard genome sequencing and annotation.</title>
        <authorList>
            <consortium name="The Broad Institute Genomics Platform"/>
            <consortium name="The Broad Institute Genome Sequencing Center for Infectious Disease"/>
            <person name="Wu L."/>
            <person name="Ma J."/>
        </authorList>
    </citation>
    <scope>NUCLEOTIDE SEQUENCE [LARGE SCALE GENOMIC DNA]</scope>
    <source>
        <strain evidence="15">IBRC-M 10908</strain>
    </source>
</reference>
<dbReference type="CDD" id="cd00075">
    <property type="entry name" value="HATPase"/>
    <property type="match status" value="1"/>
</dbReference>
<evidence type="ECO:0000256" key="10">
    <source>
        <dbReference type="ARBA" id="ARBA00023136"/>
    </source>
</evidence>
<organism evidence="14 15">
    <name type="scientific">Salininema proteolyticum</name>
    <dbReference type="NCBI Taxonomy" id="1607685"/>
    <lineage>
        <taxon>Bacteria</taxon>
        <taxon>Bacillati</taxon>
        <taxon>Actinomycetota</taxon>
        <taxon>Actinomycetes</taxon>
        <taxon>Glycomycetales</taxon>
        <taxon>Glycomycetaceae</taxon>
        <taxon>Salininema</taxon>
    </lineage>
</organism>
<keyword evidence="5" id="KW-0808">Transferase</keyword>
<dbReference type="SMART" id="SM00388">
    <property type="entry name" value="HisKA"/>
    <property type="match status" value="1"/>
</dbReference>
<dbReference type="PANTHER" id="PTHR45436:SF5">
    <property type="entry name" value="SENSOR HISTIDINE KINASE TRCS"/>
    <property type="match status" value="1"/>
</dbReference>
<evidence type="ECO:0000256" key="5">
    <source>
        <dbReference type="ARBA" id="ARBA00022679"/>
    </source>
</evidence>
<evidence type="ECO:0000313" key="15">
    <source>
        <dbReference type="Proteomes" id="UP001595823"/>
    </source>
</evidence>
<evidence type="ECO:0000256" key="2">
    <source>
        <dbReference type="ARBA" id="ARBA00004236"/>
    </source>
</evidence>
<dbReference type="PRINTS" id="PR00344">
    <property type="entry name" value="BCTRLSENSOR"/>
</dbReference>
<keyword evidence="7 14" id="KW-0418">Kinase</keyword>
<dbReference type="SUPFAM" id="SSF47384">
    <property type="entry name" value="Homodimeric domain of signal transducing histidine kinase"/>
    <property type="match status" value="1"/>
</dbReference>
<dbReference type="EMBL" id="JBHSDK010000058">
    <property type="protein sequence ID" value="MFC4337748.1"/>
    <property type="molecule type" value="Genomic_DNA"/>
</dbReference>
<dbReference type="InterPro" id="IPR050428">
    <property type="entry name" value="TCS_sensor_his_kinase"/>
</dbReference>
<dbReference type="Pfam" id="PF00512">
    <property type="entry name" value="HisKA"/>
    <property type="match status" value="1"/>
</dbReference>
<dbReference type="InterPro" id="IPR004358">
    <property type="entry name" value="Sig_transdc_His_kin-like_C"/>
</dbReference>
<evidence type="ECO:0000256" key="4">
    <source>
        <dbReference type="ARBA" id="ARBA00022553"/>
    </source>
</evidence>
<dbReference type="CDD" id="cd00082">
    <property type="entry name" value="HisKA"/>
    <property type="match status" value="1"/>
</dbReference>
<dbReference type="PANTHER" id="PTHR45436">
    <property type="entry name" value="SENSOR HISTIDINE KINASE YKOH"/>
    <property type="match status" value="1"/>
</dbReference>
<feature type="domain" description="HAMP" evidence="13">
    <location>
        <begin position="186"/>
        <end position="247"/>
    </location>
</feature>
<dbReference type="SMART" id="SM00387">
    <property type="entry name" value="HATPase_c"/>
    <property type="match status" value="1"/>
</dbReference>
<dbReference type="Pfam" id="PF02518">
    <property type="entry name" value="HATPase_c"/>
    <property type="match status" value="1"/>
</dbReference>
<name>A0ABV8U4Z1_9ACTN</name>
<dbReference type="GO" id="GO:0016301">
    <property type="term" value="F:kinase activity"/>
    <property type="evidence" value="ECO:0007669"/>
    <property type="project" value="UniProtKB-KW"/>
</dbReference>
<gene>
    <name evidence="14" type="ORF">ACFPET_21365</name>
</gene>
<dbReference type="InterPro" id="IPR003661">
    <property type="entry name" value="HisK_dim/P_dom"/>
</dbReference>
<comment type="catalytic activity">
    <reaction evidence="1">
        <text>ATP + protein L-histidine = ADP + protein N-phospho-L-histidine.</text>
        <dbReference type="EC" id="2.7.13.3"/>
    </reaction>
</comment>
<dbReference type="Gene3D" id="6.10.340.10">
    <property type="match status" value="1"/>
</dbReference>
<evidence type="ECO:0000256" key="9">
    <source>
        <dbReference type="ARBA" id="ARBA00023012"/>
    </source>
</evidence>
<dbReference type="InterPro" id="IPR005467">
    <property type="entry name" value="His_kinase_dom"/>
</dbReference>
<evidence type="ECO:0000259" key="12">
    <source>
        <dbReference type="PROSITE" id="PS50109"/>
    </source>
</evidence>
<keyword evidence="9" id="KW-0902">Two-component regulatory system</keyword>
<proteinExistence type="predicted"/>
<accession>A0ABV8U4Z1</accession>
<evidence type="ECO:0000256" key="7">
    <source>
        <dbReference type="ARBA" id="ARBA00022777"/>
    </source>
</evidence>
<evidence type="ECO:0000256" key="3">
    <source>
        <dbReference type="ARBA" id="ARBA00012438"/>
    </source>
</evidence>
<dbReference type="PROSITE" id="PS50109">
    <property type="entry name" value="HIS_KIN"/>
    <property type="match status" value="1"/>
</dbReference>
<keyword evidence="6 11" id="KW-0812">Transmembrane</keyword>
<keyword evidence="10 11" id="KW-0472">Membrane</keyword>
<dbReference type="Gene3D" id="3.30.565.10">
    <property type="entry name" value="Histidine kinase-like ATPase, C-terminal domain"/>
    <property type="match status" value="1"/>
</dbReference>
<dbReference type="InterPro" id="IPR003594">
    <property type="entry name" value="HATPase_dom"/>
</dbReference>
<feature type="domain" description="Histidine kinase" evidence="12">
    <location>
        <begin position="262"/>
        <end position="477"/>
    </location>
</feature>
<dbReference type="InterPro" id="IPR036097">
    <property type="entry name" value="HisK_dim/P_sf"/>
</dbReference>
<evidence type="ECO:0000256" key="1">
    <source>
        <dbReference type="ARBA" id="ARBA00000085"/>
    </source>
</evidence>
<dbReference type="RefSeq" id="WP_380625043.1">
    <property type="nucleotide sequence ID" value="NZ_JBHSDK010000058.1"/>
</dbReference>
<dbReference type="InterPro" id="IPR036890">
    <property type="entry name" value="HATPase_C_sf"/>
</dbReference>
<dbReference type="SUPFAM" id="SSF55874">
    <property type="entry name" value="ATPase domain of HSP90 chaperone/DNA topoisomerase II/histidine kinase"/>
    <property type="match status" value="1"/>
</dbReference>
<dbReference type="Gene3D" id="1.10.287.130">
    <property type="match status" value="1"/>
</dbReference>
<keyword evidence="15" id="KW-1185">Reference proteome</keyword>
<protein>
    <recommendedName>
        <fullName evidence="3">histidine kinase</fullName>
        <ecNumber evidence="3">2.7.13.3</ecNumber>
    </recommendedName>
</protein>
<evidence type="ECO:0000259" key="13">
    <source>
        <dbReference type="PROSITE" id="PS50885"/>
    </source>
</evidence>
<evidence type="ECO:0000256" key="6">
    <source>
        <dbReference type="ARBA" id="ARBA00022692"/>
    </source>
</evidence>
<evidence type="ECO:0000256" key="8">
    <source>
        <dbReference type="ARBA" id="ARBA00022989"/>
    </source>
</evidence>
<sequence length="484" mass="50931">MRSGRRRDGAAGPPSLLRRLTASLASVVVIVSLSTGAATVLLAQRLLMHQLDTQLRESVRYGAETGIEPPPADGLPGPFVGTVDAAIAEGAVVRSVRLDASGGSDLTAEQEAVLLALDSAGPETAELPGLGRYRFVTAEREDGTTLVLGFSTAAIDRTVTTLAASSAGVTAAGVLLAWALARASARKRLRPLSDLADVASEVSRRPGGAMDATGRRVPEAVLASSSELQSVGAAINRMLDRIDEDFAARGEMEESLRRFVADASHELRTPLASVRGYTELCLRYGNLPENVVFSLERVNSESRRMGALVEQLLLLADLDGDPTSARKEVDLAELMLTSASDVAVAHPGHRWSVDTPDARVIVVGEEDGLRQMVVNLLANAAVHTPRGTAVSVRLTRRRGDGVLTVADDGPGIPAEDQATVFDRFSRGDPARARSAGTSSTGLGLAIVQAVAARHGAAVTVDSEPGRTVFTVRLPLRIGERPQRS</sequence>
<comment type="caution">
    <text evidence="14">The sequence shown here is derived from an EMBL/GenBank/DDBJ whole genome shotgun (WGS) entry which is preliminary data.</text>
</comment>